<keyword evidence="7 15" id="KW-0479">Metal-binding</keyword>
<dbReference type="EC" id="3.6.3.3" evidence="17"/>
<keyword evidence="9 15" id="KW-0067">ATP-binding</keyword>
<evidence type="ECO:0000256" key="15">
    <source>
        <dbReference type="RuleBase" id="RU362081"/>
    </source>
</evidence>
<keyword evidence="8 15" id="KW-0547">Nucleotide-binding</keyword>
<feature type="transmembrane region" description="Helical" evidence="15">
    <location>
        <begin position="149"/>
        <end position="170"/>
    </location>
</feature>
<dbReference type="GO" id="GO:0005507">
    <property type="term" value="F:copper ion binding"/>
    <property type="evidence" value="ECO:0007669"/>
    <property type="project" value="TreeGrafter"/>
</dbReference>
<reference evidence="17 18" key="1">
    <citation type="submission" date="2019-12" db="EMBL/GenBank/DDBJ databases">
        <title>Strain KN286 was isolated from seawater, which was collected from Caroline Seamount in the tropical western Pacific.</title>
        <authorList>
            <person name="Wang Q."/>
        </authorList>
    </citation>
    <scope>NUCLEOTIDE SEQUENCE [LARGE SCALE GENOMIC DNA]</scope>
    <source>
        <strain evidence="17 18">KN286</strain>
    </source>
</reference>
<keyword evidence="3" id="KW-0813">Transport</keyword>
<dbReference type="InterPro" id="IPR017969">
    <property type="entry name" value="Heavy-metal-associated_CS"/>
</dbReference>
<dbReference type="NCBIfam" id="TIGR01525">
    <property type="entry name" value="ATPase-IB_hvy"/>
    <property type="match status" value="1"/>
</dbReference>
<evidence type="ECO:0000256" key="14">
    <source>
        <dbReference type="ARBA" id="ARBA00023136"/>
    </source>
</evidence>
<keyword evidence="10" id="KW-0460">Magnesium</keyword>
<comment type="subcellular location">
    <subcellularLocation>
        <location evidence="1">Cell membrane</location>
        <topology evidence="1">Multi-pass membrane protein</topology>
    </subcellularLocation>
</comment>
<dbReference type="GO" id="GO:0016887">
    <property type="term" value="F:ATP hydrolysis activity"/>
    <property type="evidence" value="ECO:0007669"/>
    <property type="project" value="InterPro"/>
</dbReference>
<dbReference type="InterPro" id="IPR027256">
    <property type="entry name" value="P-typ_ATPase_IB"/>
</dbReference>
<dbReference type="Pfam" id="PF00702">
    <property type="entry name" value="Hydrolase"/>
    <property type="match status" value="1"/>
</dbReference>
<keyword evidence="14 15" id="KW-0472">Membrane</keyword>
<dbReference type="GO" id="GO:0005524">
    <property type="term" value="F:ATP binding"/>
    <property type="evidence" value="ECO:0007669"/>
    <property type="project" value="UniProtKB-UniRule"/>
</dbReference>
<dbReference type="PROSITE" id="PS50846">
    <property type="entry name" value="HMA_2"/>
    <property type="match status" value="1"/>
</dbReference>
<evidence type="ECO:0000256" key="8">
    <source>
        <dbReference type="ARBA" id="ARBA00022741"/>
    </source>
</evidence>
<evidence type="ECO:0000256" key="1">
    <source>
        <dbReference type="ARBA" id="ARBA00004651"/>
    </source>
</evidence>
<evidence type="ECO:0000256" key="7">
    <source>
        <dbReference type="ARBA" id="ARBA00022723"/>
    </source>
</evidence>
<feature type="transmembrane region" description="Helical" evidence="15">
    <location>
        <begin position="182"/>
        <end position="201"/>
    </location>
</feature>
<dbReference type="SUPFAM" id="SSF81665">
    <property type="entry name" value="Calcium ATPase, transmembrane domain M"/>
    <property type="match status" value="1"/>
</dbReference>
<keyword evidence="5" id="KW-0597">Phosphoprotein</keyword>
<dbReference type="InterPro" id="IPR008250">
    <property type="entry name" value="ATPase_P-typ_transduc_dom_A_sf"/>
</dbReference>
<dbReference type="EMBL" id="WUWG01000003">
    <property type="protein sequence ID" value="MXU65577.1"/>
    <property type="molecule type" value="Genomic_DNA"/>
</dbReference>
<name>A0A6B0TM04_9RHOB</name>
<feature type="transmembrane region" description="Helical" evidence="15">
    <location>
        <begin position="366"/>
        <end position="383"/>
    </location>
</feature>
<feature type="transmembrane region" description="Helical" evidence="15">
    <location>
        <begin position="117"/>
        <end position="137"/>
    </location>
</feature>
<dbReference type="InterPro" id="IPR036412">
    <property type="entry name" value="HAD-like_sf"/>
</dbReference>
<dbReference type="PANTHER" id="PTHR43520">
    <property type="entry name" value="ATP7, ISOFORM B"/>
    <property type="match status" value="1"/>
</dbReference>
<dbReference type="InterPro" id="IPR059000">
    <property type="entry name" value="ATPase_P-type_domA"/>
</dbReference>
<dbReference type="PANTHER" id="PTHR43520:SF5">
    <property type="entry name" value="CATION-TRANSPORTING P-TYPE ATPASE-RELATED"/>
    <property type="match status" value="1"/>
</dbReference>
<dbReference type="InterPro" id="IPR023298">
    <property type="entry name" value="ATPase_P-typ_TM_dom_sf"/>
</dbReference>
<protein>
    <submittedName>
        <fullName evidence="17">Cadmium-translocating P-type ATPase</fullName>
        <ecNumber evidence="17">3.6.3.3</ecNumber>
    </submittedName>
</protein>
<dbReference type="RefSeq" id="WP_160854170.1">
    <property type="nucleotide sequence ID" value="NZ_WUWG01000003.1"/>
</dbReference>
<comment type="caution">
    <text evidence="17">The sequence shown here is derived from an EMBL/GenBank/DDBJ whole genome shotgun (WGS) entry which is preliminary data.</text>
</comment>
<dbReference type="InterPro" id="IPR023299">
    <property type="entry name" value="ATPase_P-typ_cyto_dom_N"/>
</dbReference>
<dbReference type="Pfam" id="PF00403">
    <property type="entry name" value="HMA"/>
    <property type="match status" value="1"/>
</dbReference>
<evidence type="ECO:0000256" key="13">
    <source>
        <dbReference type="ARBA" id="ARBA00023065"/>
    </source>
</evidence>
<dbReference type="Pfam" id="PF00122">
    <property type="entry name" value="E1-E2_ATPase"/>
    <property type="match status" value="1"/>
</dbReference>
<dbReference type="InterPro" id="IPR001757">
    <property type="entry name" value="P_typ_ATPase"/>
</dbReference>
<feature type="transmembrane region" description="Helical" evidence="15">
    <location>
        <begin position="686"/>
        <end position="705"/>
    </location>
</feature>
<evidence type="ECO:0000256" key="6">
    <source>
        <dbReference type="ARBA" id="ARBA00022692"/>
    </source>
</evidence>
<feature type="domain" description="HMA" evidence="16">
    <location>
        <begin position="32"/>
        <end position="98"/>
    </location>
</feature>
<evidence type="ECO:0000256" key="12">
    <source>
        <dbReference type="ARBA" id="ARBA00022989"/>
    </source>
</evidence>
<dbReference type="PRINTS" id="PR00119">
    <property type="entry name" value="CATATPASE"/>
</dbReference>
<evidence type="ECO:0000313" key="18">
    <source>
        <dbReference type="Proteomes" id="UP000436016"/>
    </source>
</evidence>
<evidence type="ECO:0000256" key="4">
    <source>
        <dbReference type="ARBA" id="ARBA00022475"/>
    </source>
</evidence>
<dbReference type="Proteomes" id="UP000436016">
    <property type="component" value="Unassembled WGS sequence"/>
</dbReference>
<evidence type="ECO:0000256" key="2">
    <source>
        <dbReference type="ARBA" id="ARBA00006024"/>
    </source>
</evidence>
<keyword evidence="12 15" id="KW-1133">Transmembrane helix</keyword>
<proteinExistence type="inferred from homology"/>
<dbReference type="Gene3D" id="3.30.70.100">
    <property type="match status" value="1"/>
</dbReference>
<dbReference type="SUPFAM" id="SSF55008">
    <property type="entry name" value="HMA, heavy metal-associated domain"/>
    <property type="match status" value="1"/>
</dbReference>
<evidence type="ECO:0000256" key="5">
    <source>
        <dbReference type="ARBA" id="ARBA00022553"/>
    </source>
</evidence>
<keyword evidence="11" id="KW-1278">Translocase</keyword>
<dbReference type="NCBIfam" id="TIGR01512">
    <property type="entry name" value="ATPase-IB2_Cd"/>
    <property type="match status" value="1"/>
</dbReference>
<dbReference type="PROSITE" id="PS01047">
    <property type="entry name" value="HMA_1"/>
    <property type="match status" value="1"/>
</dbReference>
<dbReference type="GO" id="GO:0055070">
    <property type="term" value="P:copper ion homeostasis"/>
    <property type="evidence" value="ECO:0007669"/>
    <property type="project" value="TreeGrafter"/>
</dbReference>
<dbReference type="NCBIfam" id="TIGR01511">
    <property type="entry name" value="ATPase-IB1_Cu"/>
    <property type="match status" value="1"/>
</dbReference>
<organism evidence="17 18">
    <name type="scientific">Oceanomicrobium pacificus</name>
    <dbReference type="NCBI Taxonomy" id="2692916"/>
    <lineage>
        <taxon>Bacteria</taxon>
        <taxon>Pseudomonadati</taxon>
        <taxon>Pseudomonadota</taxon>
        <taxon>Alphaproteobacteria</taxon>
        <taxon>Rhodobacterales</taxon>
        <taxon>Paracoccaceae</taxon>
        <taxon>Oceanomicrobium</taxon>
    </lineage>
</organism>
<dbReference type="GO" id="GO:0005886">
    <property type="term" value="C:plasma membrane"/>
    <property type="evidence" value="ECO:0007669"/>
    <property type="project" value="UniProtKB-SubCell"/>
</dbReference>
<dbReference type="PROSITE" id="PS00154">
    <property type="entry name" value="ATPASE_E1_E2"/>
    <property type="match status" value="1"/>
</dbReference>
<comment type="similarity">
    <text evidence="2 15">Belongs to the cation transport ATPase (P-type) (TC 3.A.3) family. Type IB subfamily.</text>
</comment>
<sequence>MSDTALHGPVCPACPVGEMPRSGDVDTSGPLKRFQFSVPTVHCAACMTTIEAGLADRADVDAARVNLTLRRVTVTAHDHPEIEDRLIAALDRLGFEAHALDAGAMEAIQTDAVGRDLLARLGVAGFAAMNVMLLSVSVWSGATDATRDLLHWVSAAIALPTVAFSGLPFFRNAWSALRVGRLNMDVPISLALILACGVSLAETMESGAHAYFDAALTLCFFLLIGRYLDHRTRAAARTAAGELAALDVQKVTRLDAEGHQSVVSVDAVAAGDRLLVPVGQRVPVDGTVLEGHSDLDPSLLTGETVPVSVGPDMAARAGMLNLSGPLTLRADAVGEDTLLKQIARLVEQAETTRNHYTSLADRAAKVYAPLVHGLAAVAFLFWGVKTGDWRLATNIAAAVLIITCPCALGLAVPAVLASASGRLFRSGVLLKDGVALEKLARADVAIFDKTGTLTRGTPTVDAQATTLDDRDWAVAAGLGQGSAHPLAAAIRDSASALGIRPAQLEKVREWPGFGTEALWQGRRVRLGRADWVGADGTGRQSQTASWLGIEGEEPRRIAFRDEMRPEAPETVAALTRAGVDVRLLSGDVAPAVADLADRSGIAQWEAGMTPEEKVRHITGLKEAGHTVLMVGDGLNDTAALAAADVSMSPASAVDATRSSADMIITSNDLSRVASTRALAVAARRRILENFSIAAVYNMIAVPLALSGIATPLMAAIAMSTSSILVSVNALRLGRRT</sequence>
<keyword evidence="13" id="KW-0406">Ion transport</keyword>
<evidence type="ECO:0000256" key="11">
    <source>
        <dbReference type="ARBA" id="ARBA00022967"/>
    </source>
</evidence>
<keyword evidence="18" id="KW-1185">Reference proteome</keyword>
<keyword evidence="6 15" id="KW-0812">Transmembrane</keyword>
<dbReference type="Gene3D" id="3.40.1110.10">
    <property type="entry name" value="Calcium-transporting ATPase, cytoplasmic domain N"/>
    <property type="match status" value="1"/>
</dbReference>
<dbReference type="Gene3D" id="2.70.150.10">
    <property type="entry name" value="Calcium-transporting ATPase, cytoplasmic transduction domain A"/>
    <property type="match status" value="1"/>
</dbReference>
<dbReference type="AlphaFoldDB" id="A0A6B0TM04"/>
<dbReference type="NCBIfam" id="TIGR01494">
    <property type="entry name" value="ATPase_P-type"/>
    <property type="match status" value="2"/>
</dbReference>
<gene>
    <name evidence="17" type="primary">cadA</name>
    <name evidence="17" type="ORF">GSH16_08955</name>
</gene>
<evidence type="ECO:0000256" key="3">
    <source>
        <dbReference type="ARBA" id="ARBA00022448"/>
    </source>
</evidence>
<keyword evidence="17" id="KW-0378">Hydrolase</keyword>
<evidence type="ECO:0000313" key="17">
    <source>
        <dbReference type="EMBL" id="MXU65577.1"/>
    </source>
</evidence>
<feature type="transmembrane region" description="Helical" evidence="15">
    <location>
        <begin position="207"/>
        <end position="228"/>
    </location>
</feature>
<dbReference type="InterPro" id="IPR036163">
    <property type="entry name" value="HMA_dom_sf"/>
</dbReference>
<evidence type="ECO:0000259" key="16">
    <source>
        <dbReference type="PROSITE" id="PS50846"/>
    </source>
</evidence>
<dbReference type="GO" id="GO:0043682">
    <property type="term" value="F:P-type divalent copper transporter activity"/>
    <property type="evidence" value="ECO:0007669"/>
    <property type="project" value="TreeGrafter"/>
</dbReference>
<evidence type="ECO:0000256" key="10">
    <source>
        <dbReference type="ARBA" id="ARBA00022842"/>
    </source>
</evidence>
<feature type="transmembrane region" description="Helical" evidence="15">
    <location>
        <begin position="395"/>
        <end position="416"/>
    </location>
</feature>
<dbReference type="InterPro" id="IPR023214">
    <property type="entry name" value="HAD_sf"/>
</dbReference>
<accession>A0A6B0TM04</accession>
<dbReference type="CDD" id="cd00371">
    <property type="entry name" value="HMA"/>
    <property type="match status" value="1"/>
</dbReference>
<dbReference type="Gene3D" id="3.40.50.1000">
    <property type="entry name" value="HAD superfamily/HAD-like"/>
    <property type="match status" value="1"/>
</dbReference>
<dbReference type="SUPFAM" id="SSF56784">
    <property type="entry name" value="HAD-like"/>
    <property type="match status" value="1"/>
</dbReference>
<keyword evidence="4 15" id="KW-1003">Cell membrane</keyword>
<dbReference type="InterPro" id="IPR018303">
    <property type="entry name" value="ATPase_P-typ_P_site"/>
</dbReference>
<dbReference type="InterPro" id="IPR006121">
    <property type="entry name" value="HMA_dom"/>
</dbReference>
<dbReference type="SUPFAM" id="SSF81653">
    <property type="entry name" value="Calcium ATPase, transduction domain A"/>
    <property type="match status" value="1"/>
</dbReference>
<feature type="transmembrane region" description="Helical" evidence="15">
    <location>
        <begin position="711"/>
        <end position="730"/>
    </location>
</feature>
<evidence type="ECO:0000256" key="9">
    <source>
        <dbReference type="ARBA" id="ARBA00022840"/>
    </source>
</evidence>